<dbReference type="AlphaFoldDB" id="A0A142CUZ4"/>
<evidence type="ECO:0000313" key="4">
    <source>
        <dbReference type="EMBL" id="AMQ18596.1"/>
    </source>
</evidence>
<dbReference type="KEGG" id="tpep:A0127_05155"/>
<dbReference type="RefSeq" id="WP_062388809.1">
    <property type="nucleotide sequence ID" value="NZ_CP014750.1"/>
</dbReference>
<dbReference type="OrthoDB" id="27015at2157"/>
<dbReference type="PANTHER" id="PTHR43637">
    <property type="entry name" value="UPF0273 PROTEIN TM_0370"/>
    <property type="match status" value="1"/>
</dbReference>
<dbReference type="GeneID" id="27139911"/>
<protein>
    <submittedName>
        <fullName evidence="4">Recombinase</fullName>
    </submittedName>
</protein>
<dbReference type="PANTHER" id="PTHR43637:SF1">
    <property type="entry name" value="UPF0273 PROTEIN TM_0370"/>
    <property type="match status" value="1"/>
</dbReference>
<dbReference type="InterPro" id="IPR027417">
    <property type="entry name" value="P-loop_NTPase"/>
</dbReference>
<dbReference type="EMBL" id="CP014750">
    <property type="protein sequence ID" value="AMQ18596.1"/>
    <property type="molecule type" value="Genomic_DNA"/>
</dbReference>
<organism evidence="4 5">
    <name type="scientific">Thermococcus peptonophilus</name>
    <dbReference type="NCBI Taxonomy" id="53952"/>
    <lineage>
        <taxon>Archaea</taxon>
        <taxon>Methanobacteriati</taxon>
        <taxon>Methanobacteriota</taxon>
        <taxon>Thermococci</taxon>
        <taxon>Thermococcales</taxon>
        <taxon>Thermococcaceae</taxon>
        <taxon>Thermococcus</taxon>
    </lineage>
</organism>
<dbReference type="PROSITE" id="PS51146">
    <property type="entry name" value="KAIC"/>
    <property type="match status" value="1"/>
</dbReference>
<dbReference type="STRING" id="53952.A0127_05155"/>
<name>A0A142CUZ4_9EURY</name>
<evidence type="ECO:0000256" key="1">
    <source>
        <dbReference type="ARBA" id="ARBA00022741"/>
    </source>
</evidence>
<accession>A0A142CUZ4</accession>
<sequence>MVAGRIERVPTGIDGFDPLIEGGFVKSKSYLITGPPGSGKTTFGVQFLVDGAKRGEKVAYISLVQDPEEVIKDYERFDPAVWNYVQKGNLILYDLGKELWGSTAKPPQWSSVMFRIKDLVRESSITRLVVDPLTAIDFPTSDPAEKRAELATFLRAMGALGITSLLIAELTELDRYSEEHYLVDGVIMLHYYLEGNDMARAIQVLKMRRTRHETKMYRLEFGPKGLTVRGPVV</sequence>
<reference evidence="5" key="1">
    <citation type="submission" date="2016-03" db="EMBL/GenBank/DDBJ databases">
        <authorList>
            <person name="Oger P.M."/>
        </authorList>
    </citation>
    <scope>NUCLEOTIDE SEQUENCE [LARGE SCALE GENOMIC DNA]</scope>
    <source>
        <strain evidence="5">OG-1</strain>
    </source>
</reference>
<dbReference type="InterPro" id="IPR010624">
    <property type="entry name" value="KaiC_dom"/>
</dbReference>
<feature type="domain" description="KaiC" evidence="3">
    <location>
        <begin position="7"/>
        <end position="233"/>
    </location>
</feature>
<evidence type="ECO:0000256" key="2">
    <source>
        <dbReference type="ARBA" id="ARBA00022840"/>
    </source>
</evidence>
<dbReference type="SUPFAM" id="SSF52540">
    <property type="entry name" value="P-loop containing nucleoside triphosphate hydrolases"/>
    <property type="match status" value="1"/>
</dbReference>
<keyword evidence="1" id="KW-0547">Nucleotide-binding</keyword>
<keyword evidence="5" id="KW-1185">Reference proteome</keyword>
<dbReference type="InterPro" id="IPR014774">
    <property type="entry name" value="KaiC-like_dom"/>
</dbReference>
<dbReference type="GO" id="GO:0005524">
    <property type="term" value="F:ATP binding"/>
    <property type="evidence" value="ECO:0007669"/>
    <property type="project" value="UniProtKB-KW"/>
</dbReference>
<gene>
    <name evidence="4" type="ORF">A0127_05155</name>
</gene>
<proteinExistence type="predicted"/>
<evidence type="ECO:0000259" key="3">
    <source>
        <dbReference type="PROSITE" id="PS51146"/>
    </source>
</evidence>
<dbReference type="Gene3D" id="3.40.50.300">
    <property type="entry name" value="P-loop containing nucleotide triphosphate hydrolases"/>
    <property type="match status" value="1"/>
</dbReference>
<keyword evidence="2" id="KW-0067">ATP-binding</keyword>
<evidence type="ECO:0000313" key="5">
    <source>
        <dbReference type="Proteomes" id="UP000073604"/>
    </source>
</evidence>
<dbReference type="Pfam" id="PF06745">
    <property type="entry name" value="ATPase"/>
    <property type="match status" value="1"/>
</dbReference>
<dbReference type="Proteomes" id="UP000073604">
    <property type="component" value="Chromosome"/>
</dbReference>